<organism evidence="3 4">
    <name type="scientific">Lophiostoma macrostomum CBS 122681</name>
    <dbReference type="NCBI Taxonomy" id="1314788"/>
    <lineage>
        <taxon>Eukaryota</taxon>
        <taxon>Fungi</taxon>
        <taxon>Dikarya</taxon>
        <taxon>Ascomycota</taxon>
        <taxon>Pezizomycotina</taxon>
        <taxon>Dothideomycetes</taxon>
        <taxon>Pleosporomycetidae</taxon>
        <taxon>Pleosporales</taxon>
        <taxon>Lophiostomataceae</taxon>
        <taxon>Lophiostoma</taxon>
    </lineage>
</organism>
<dbReference type="AlphaFoldDB" id="A0A6A6TEI2"/>
<dbReference type="OrthoDB" id="10262413at2759"/>
<proteinExistence type="predicted"/>
<dbReference type="PANTHER" id="PTHR48079">
    <property type="entry name" value="PROTEIN YEEZ"/>
    <property type="match status" value="1"/>
</dbReference>
<dbReference type="InterPro" id="IPR036291">
    <property type="entry name" value="NAD(P)-bd_dom_sf"/>
</dbReference>
<sequence>MEAPKILITGATGYIGGSLLTHLLTTSPPSLKTATYTVLLRTASQTSLFAALPVTTHVLSTPDSLAELRALASNFDVIVNPAYATDPGASRALTLGLGDRLKEREREDSGSGKSAQGAVVPHIIQTSGTSNLSDRPHSNPTLFADLGLALETETDATSTRSFTDAPHDQARILHTMRKLEAKEEYPQRSATLAVLDTAKQVGVRATVLMSPTIFGPGTGPGKTASIQIPMLVRAVRRSGVARVVGQGGEQWDAIGIRDLVGVYEGVLGRVVSGEGEAVGGDVLFTTTTRFSWRELVGRVVDAGTSLGYLKAEEGKRVEVKGVELKEFTKWLGLEGMEGFVELGFASNARTSGEVARGWGWKGEDGLEDGIERDWKMIADAEGW</sequence>
<keyword evidence="4" id="KW-1185">Reference proteome</keyword>
<accession>A0A6A6TEI2</accession>
<evidence type="ECO:0000313" key="4">
    <source>
        <dbReference type="Proteomes" id="UP000799324"/>
    </source>
</evidence>
<protein>
    <submittedName>
        <fullName evidence="3">NAD(P)-binding protein</fullName>
    </submittedName>
</protein>
<dbReference type="PANTHER" id="PTHR48079:SF6">
    <property type="entry name" value="NAD(P)-BINDING DOMAIN-CONTAINING PROTEIN-RELATED"/>
    <property type="match status" value="1"/>
</dbReference>
<dbReference type="GO" id="GO:0004029">
    <property type="term" value="F:aldehyde dehydrogenase (NAD+) activity"/>
    <property type="evidence" value="ECO:0007669"/>
    <property type="project" value="TreeGrafter"/>
</dbReference>
<dbReference type="GO" id="GO:0005737">
    <property type="term" value="C:cytoplasm"/>
    <property type="evidence" value="ECO:0007669"/>
    <property type="project" value="TreeGrafter"/>
</dbReference>
<feature type="domain" description="NAD-dependent epimerase/dehydratase" evidence="2">
    <location>
        <begin position="187"/>
        <end position="271"/>
    </location>
</feature>
<dbReference type="SUPFAM" id="SSF51735">
    <property type="entry name" value="NAD(P)-binding Rossmann-fold domains"/>
    <property type="match status" value="1"/>
</dbReference>
<name>A0A6A6TEI2_9PLEO</name>
<gene>
    <name evidence="3" type="ORF">K491DRAFT_594480</name>
</gene>
<dbReference type="EMBL" id="MU004322">
    <property type="protein sequence ID" value="KAF2657731.1"/>
    <property type="molecule type" value="Genomic_DNA"/>
</dbReference>
<feature type="region of interest" description="Disordered" evidence="1">
    <location>
        <begin position="102"/>
        <end position="121"/>
    </location>
</feature>
<reference evidence="3" key="1">
    <citation type="journal article" date="2020" name="Stud. Mycol.">
        <title>101 Dothideomycetes genomes: a test case for predicting lifestyles and emergence of pathogens.</title>
        <authorList>
            <person name="Haridas S."/>
            <person name="Albert R."/>
            <person name="Binder M."/>
            <person name="Bloem J."/>
            <person name="Labutti K."/>
            <person name="Salamov A."/>
            <person name="Andreopoulos B."/>
            <person name="Baker S."/>
            <person name="Barry K."/>
            <person name="Bills G."/>
            <person name="Bluhm B."/>
            <person name="Cannon C."/>
            <person name="Castanera R."/>
            <person name="Culley D."/>
            <person name="Daum C."/>
            <person name="Ezra D."/>
            <person name="Gonzalez J."/>
            <person name="Henrissat B."/>
            <person name="Kuo A."/>
            <person name="Liang C."/>
            <person name="Lipzen A."/>
            <person name="Lutzoni F."/>
            <person name="Magnuson J."/>
            <person name="Mondo S."/>
            <person name="Nolan M."/>
            <person name="Ohm R."/>
            <person name="Pangilinan J."/>
            <person name="Park H.-J."/>
            <person name="Ramirez L."/>
            <person name="Alfaro M."/>
            <person name="Sun H."/>
            <person name="Tritt A."/>
            <person name="Yoshinaga Y."/>
            <person name="Zwiers L.-H."/>
            <person name="Turgeon B."/>
            <person name="Goodwin S."/>
            <person name="Spatafora J."/>
            <person name="Crous P."/>
            <person name="Grigoriev I."/>
        </authorList>
    </citation>
    <scope>NUCLEOTIDE SEQUENCE</scope>
    <source>
        <strain evidence="3">CBS 122681</strain>
    </source>
</reference>
<dbReference type="Gene3D" id="3.40.50.720">
    <property type="entry name" value="NAD(P)-binding Rossmann-like Domain"/>
    <property type="match status" value="1"/>
</dbReference>
<dbReference type="Pfam" id="PF01370">
    <property type="entry name" value="Epimerase"/>
    <property type="match status" value="1"/>
</dbReference>
<evidence type="ECO:0000313" key="3">
    <source>
        <dbReference type="EMBL" id="KAF2657731.1"/>
    </source>
</evidence>
<dbReference type="InterPro" id="IPR051783">
    <property type="entry name" value="NAD(P)-dependent_oxidoreduct"/>
</dbReference>
<dbReference type="Proteomes" id="UP000799324">
    <property type="component" value="Unassembled WGS sequence"/>
</dbReference>
<dbReference type="InterPro" id="IPR001509">
    <property type="entry name" value="Epimerase_deHydtase"/>
</dbReference>
<evidence type="ECO:0000256" key="1">
    <source>
        <dbReference type="SAM" id="MobiDB-lite"/>
    </source>
</evidence>
<evidence type="ECO:0000259" key="2">
    <source>
        <dbReference type="Pfam" id="PF01370"/>
    </source>
</evidence>